<reference evidence="4" key="1">
    <citation type="submission" date="2022-10" db="EMBL/GenBank/DDBJ databases">
        <title>Culturing micro-colonial fungi from biological soil crusts in the Mojave desert and describing Neophaeococcomyces mojavensis, and introducing the new genera and species Taxawa tesnikishii.</title>
        <authorList>
            <person name="Kurbessoian T."/>
            <person name="Stajich J.E."/>
        </authorList>
    </citation>
    <scope>NUCLEOTIDE SEQUENCE</scope>
    <source>
        <strain evidence="4">TK_35</strain>
    </source>
</reference>
<dbReference type="GO" id="GO:0016616">
    <property type="term" value="F:oxidoreductase activity, acting on the CH-OH group of donors, NAD or NADP as acceptor"/>
    <property type="evidence" value="ECO:0007669"/>
    <property type="project" value="TreeGrafter"/>
</dbReference>
<comment type="similarity">
    <text evidence="1 3">Belongs to the short-chain dehydrogenases/reductases (SDR) family.</text>
</comment>
<dbReference type="InterPro" id="IPR002347">
    <property type="entry name" value="SDR_fam"/>
</dbReference>
<dbReference type="PRINTS" id="PR00081">
    <property type="entry name" value="GDHRDH"/>
</dbReference>
<evidence type="ECO:0000313" key="5">
    <source>
        <dbReference type="Proteomes" id="UP001172681"/>
    </source>
</evidence>
<comment type="caution">
    <text evidence="4">The sequence shown here is derived from an EMBL/GenBank/DDBJ whole genome shotgun (WGS) entry which is preliminary data.</text>
</comment>
<dbReference type="PRINTS" id="PR00080">
    <property type="entry name" value="SDRFAMILY"/>
</dbReference>
<dbReference type="SUPFAM" id="SSF51735">
    <property type="entry name" value="NAD(P)-binding Rossmann-fold domains"/>
    <property type="match status" value="1"/>
</dbReference>
<dbReference type="InterPro" id="IPR036291">
    <property type="entry name" value="NAD(P)-bd_dom_sf"/>
</dbReference>
<keyword evidence="2" id="KW-0560">Oxidoreductase</keyword>
<dbReference type="CDD" id="cd05233">
    <property type="entry name" value="SDR_c"/>
    <property type="match status" value="1"/>
</dbReference>
<dbReference type="Gene3D" id="3.40.50.720">
    <property type="entry name" value="NAD(P)-binding Rossmann-like Domain"/>
    <property type="match status" value="1"/>
</dbReference>
<dbReference type="PANTHER" id="PTHR24322">
    <property type="entry name" value="PKSB"/>
    <property type="match status" value="1"/>
</dbReference>
<name>A0AA38Y4H0_9EURO</name>
<dbReference type="Pfam" id="PF00106">
    <property type="entry name" value="adh_short"/>
    <property type="match status" value="1"/>
</dbReference>
<protein>
    <submittedName>
        <fullName evidence="4">Uncharacterized protein</fullName>
    </submittedName>
</protein>
<evidence type="ECO:0000256" key="3">
    <source>
        <dbReference type="RuleBase" id="RU000363"/>
    </source>
</evidence>
<dbReference type="Proteomes" id="UP001172681">
    <property type="component" value="Unassembled WGS sequence"/>
</dbReference>
<proteinExistence type="inferred from homology"/>
<dbReference type="AlphaFoldDB" id="A0AA38Y4H0"/>
<evidence type="ECO:0000313" key="4">
    <source>
        <dbReference type="EMBL" id="KAJ9634991.1"/>
    </source>
</evidence>
<dbReference type="PANTHER" id="PTHR24322:SF736">
    <property type="entry name" value="RETINOL DEHYDROGENASE 10"/>
    <property type="match status" value="1"/>
</dbReference>
<accession>A0AA38Y4H0</accession>
<gene>
    <name evidence="4" type="ORF">H2204_005946</name>
</gene>
<dbReference type="EMBL" id="JAPDRN010000035">
    <property type="protein sequence ID" value="KAJ9634991.1"/>
    <property type="molecule type" value="Genomic_DNA"/>
</dbReference>
<keyword evidence="5" id="KW-1185">Reference proteome</keyword>
<organism evidence="4 5">
    <name type="scientific">Knufia peltigerae</name>
    <dbReference type="NCBI Taxonomy" id="1002370"/>
    <lineage>
        <taxon>Eukaryota</taxon>
        <taxon>Fungi</taxon>
        <taxon>Dikarya</taxon>
        <taxon>Ascomycota</taxon>
        <taxon>Pezizomycotina</taxon>
        <taxon>Eurotiomycetes</taxon>
        <taxon>Chaetothyriomycetidae</taxon>
        <taxon>Chaetothyriales</taxon>
        <taxon>Trichomeriaceae</taxon>
        <taxon>Knufia</taxon>
    </lineage>
</organism>
<sequence length="310" mass="33580">MDDADRYNPAKFGLSTVPLEHEPYGPIKSERLVGANKGKVAVVTGAGRGIGRAISIALANSGANLALLDLSVDRQQETKAACEKFQGVKVEAYSCDITNVQAVRDTFAAITNTLGPVDILVNNAGVAYGKLAFQETFEQFWKAIEVNFKGSMACIYEVLPGMRERKSGCIISMASRAATVDMAGGLSYNSSKAAIARATSTLQEEFEVEGLGDKLHTYCLHPGAVWGALVTENTTPEVQEQIKPIFKDVPELCANTVTYLASGRAKALRGHYFDCRHDIERVCSFGHETLEKEGLYTLGVKFLPGYENEP</sequence>
<evidence type="ECO:0000256" key="2">
    <source>
        <dbReference type="ARBA" id="ARBA00023002"/>
    </source>
</evidence>
<evidence type="ECO:0000256" key="1">
    <source>
        <dbReference type="ARBA" id="ARBA00006484"/>
    </source>
</evidence>